<dbReference type="AlphaFoldDB" id="A0A532V969"/>
<gene>
    <name evidence="1" type="ORF">CEE36_03475</name>
</gene>
<evidence type="ECO:0000313" key="1">
    <source>
        <dbReference type="EMBL" id="TKJ43760.1"/>
    </source>
</evidence>
<sequence>MPFKTEKSLFNKALASSHMETLFNRSNWLANFSELSGLFGIPDLIVAIRNPFRKSTDSLMFLAFEMKLRNWKRALVQAFRYRCFAHKSYVLLDRAHVDPARKQIEMFQKSNVGLLSIDTNGEIKIHCKPRYRKPYSQDLESALRLKVTNGGHI</sequence>
<dbReference type="EMBL" id="NJBO01000003">
    <property type="protein sequence ID" value="TKJ43760.1"/>
    <property type="molecule type" value="Genomic_DNA"/>
</dbReference>
<dbReference type="Proteomes" id="UP000317778">
    <property type="component" value="Unassembled WGS sequence"/>
</dbReference>
<name>A0A532V969_UNCT6</name>
<accession>A0A532V969</accession>
<proteinExistence type="predicted"/>
<organism evidence="1 2">
    <name type="scientific">candidate division TA06 bacterium B3_TA06</name>
    <dbReference type="NCBI Taxonomy" id="2012487"/>
    <lineage>
        <taxon>Bacteria</taxon>
        <taxon>Bacteria division TA06</taxon>
    </lineage>
</organism>
<evidence type="ECO:0000313" key="2">
    <source>
        <dbReference type="Proteomes" id="UP000317778"/>
    </source>
</evidence>
<reference evidence="1 2" key="1">
    <citation type="submission" date="2017-06" db="EMBL/GenBank/DDBJ databases">
        <title>Novel microbial phyla capable of carbon fixation and sulfur reduction in deep-sea sediments.</title>
        <authorList>
            <person name="Huang J."/>
            <person name="Baker B."/>
            <person name="Wang Y."/>
        </authorList>
    </citation>
    <scope>NUCLEOTIDE SEQUENCE [LARGE SCALE GENOMIC DNA]</scope>
    <source>
        <strain evidence="1">B3_TA06</strain>
    </source>
</reference>
<protein>
    <submittedName>
        <fullName evidence="1">Uncharacterized protein</fullName>
    </submittedName>
</protein>
<comment type="caution">
    <text evidence="1">The sequence shown here is derived from an EMBL/GenBank/DDBJ whole genome shotgun (WGS) entry which is preliminary data.</text>
</comment>